<protein>
    <submittedName>
        <fullName evidence="1">Uncharacterized protein</fullName>
    </submittedName>
</protein>
<organism evidence="1 2">
    <name type="scientific">Parapontixanthobacter aurantiacus</name>
    <dbReference type="NCBI Taxonomy" id="1463599"/>
    <lineage>
        <taxon>Bacteria</taxon>
        <taxon>Pseudomonadati</taxon>
        <taxon>Pseudomonadota</taxon>
        <taxon>Alphaproteobacteria</taxon>
        <taxon>Sphingomonadales</taxon>
        <taxon>Erythrobacteraceae</taxon>
        <taxon>Parapontixanthobacter</taxon>
    </lineage>
</organism>
<reference evidence="1 2" key="1">
    <citation type="submission" date="2019-12" db="EMBL/GenBank/DDBJ databases">
        <title>Genomic-based taxomic classification of the family Erythrobacteraceae.</title>
        <authorList>
            <person name="Xu L."/>
        </authorList>
    </citation>
    <scope>NUCLEOTIDE SEQUENCE [LARGE SCALE GENOMIC DNA]</scope>
    <source>
        <strain evidence="1 2">MCCC 1A09962</strain>
    </source>
</reference>
<dbReference type="Proteomes" id="UP000433104">
    <property type="component" value="Unassembled WGS sequence"/>
</dbReference>
<proteinExistence type="predicted"/>
<name>A0A844ZI11_9SPHN</name>
<dbReference type="RefSeq" id="WP_160684265.1">
    <property type="nucleotide sequence ID" value="NZ_WTYW01000003.1"/>
</dbReference>
<evidence type="ECO:0000313" key="1">
    <source>
        <dbReference type="EMBL" id="MXO86756.1"/>
    </source>
</evidence>
<sequence>MSYRMEAIEDVVASIHRSQNGSATKDEDDRLFGMLLGLLGGQMRYFIQLYGMEGRNDEARRICIGAIRAAIAEHRRSGGAFINHASIMLRQSLYGMTADGQRALAA</sequence>
<keyword evidence="2" id="KW-1185">Reference proteome</keyword>
<dbReference type="EMBL" id="WTYW01000003">
    <property type="protein sequence ID" value="MXO86756.1"/>
    <property type="molecule type" value="Genomic_DNA"/>
</dbReference>
<accession>A0A844ZI11</accession>
<comment type="caution">
    <text evidence="1">The sequence shown here is derived from an EMBL/GenBank/DDBJ whole genome shotgun (WGS) entry which is preliminary data.</text>
</comment>
<dbReference type="AlphaFoldDB" id="A0A844ZI11"/>
<gene>
    <name evidence="1" type="ORF">GRI38_12045</name>
</gene>
<evidence type="ECO:0000313" key="2">
    <source>
        <dbReference type="Proteomes" id="UP000433104"/>
    </source>
</evidence>